<dbReference type="GO" id="GO:0004523">
    <property type="term" value="F:RNA-DNA hybrid ribonuclease activity"/>
    <property type="evidence" value="ECO:0007669"/>
    <property type="project" value="InterPro"/>
</dbReference>
<dbReference type="Gene3D" id="3.30.70.270">
    <property type="match status" value="1"/>
</dbReference>
<evidence type="ECO:0000313" key="3">
    <source>
        <dbReference type="EMBL" id="KAL0445984.1"/>
    </source>
</evidence>
<feature type="domain" description="RNase H type-1" evidence="2">
    <location>
        <begin position="202"/>
        <end position="246"/>
    </location>
</feature>
<protein>
    <submittedName>
        <fullName evidence="3">Uncharacterized protein</fullName>
    </submittedName>
</protein>
<reference evidence="3" key="1">
    <citation type="submission" date="2020-06" db="EMBL/GenBank/DDBJ databases">
        <authorList>
            <person name="Li T."/>
            <person name="Hu X."/>
            <person name="Zhang T."/>
            <person name="Song X."/>
            <person name="Zhang H."/>
            <person name="Dai N."/>
            <person name="Sheng W."/>
            <person name="Hou X."/>
            <person name="Wei L."/>
        </authorList>
    </citation>
    <scope>NUCLEOTIDE SEQUENCE</scope>
    <source>
        <strain evidence="3">KEN1</strain>
        <tissue evidence="3">Leaf</tissue>
    </source>
</reference>
<dbReference type="Pfam" id="PF00078">
    <property type="entry name" value="RVT_1"/>
    <property type="match status" value="1"/>
</dbReference>
<proteinExistence type="predicted"/>
<dbReference type="InterPro" id="IPR002156">
    <property type="entry name" value="RNaseH_domain"/>
</dbReference>
<evidence type="ECO:0000259" key="2">
    <source>
        <dbReference type="Pfam" id="PF13456"/>
    </source>
</evidence>
<dbReference type="AlphaFoldDB" id="A0AAW2WVA6"/>
<dbReference type="EMBL" id="JACGWN010000006">
    <property type="protein sequence ID" value="KAL0445984.1"/>
    <property type="molecule type" value="Genomic_DNA"/>
</dbReference>
<sequence>MDSQLCPTLAEQLTAFLQENADVFAWISNDLIGIDPSIAVHSLNIDPAFPLVKQKKRYFGPEKDKIIHEEVRATYQRLVDRMFREQLGRNIEVYIDDMLVKSKQMDQHLADLADTFDALKKYHMKLNPAKCAFGALRKAKDFIWDEEYQQAFQELKTYLAQLPLLTKPMVLPHLLAAELEQFTSPEGDELKYGLCFDFKALNNEVKYEALIVGIRMALDVGARSLIVYFDSQLVTKQVRANKKSKRKE</sequence>
<dbReference type="InterPro" id="IPR036397">
    <property type="entry name" value="RNaseH_sf"/>
</dbReference>
<dbReference type="Pfam" id="PF13456">
    <property type="entry name" value="RVT_3"/>
    <property type="match status" value="1"/>
</dbReference>
<gene>
    <name evidence="3" type="ORF">Slati_1726300</name>
</gene>
<accession>A0AAW2WVA6</accession>
<dbReference type="InterPro" id="IPR053134">
    <property type="entry name" value="RNA-dir_DNA_polymerase"/>
</dbReference>
<reference evidence="3" key="2">
    <citation type="journal article" date="2024" name="Plant">
        <title>Genomic evolution and insights into agronomic trait innovations of Sesamum species.</title>
        <authorList>
            <person name="Miao H."/>
            <person name="Wang L."/>
            <person name="Qu L."/>
            <person name="Liu H."/>
            <person name="Sun Y."/>
            <person name="Le M."/>
            <person name="Wang Q."/>
            <person name="Wei S."/>
            <person name="Zheng Y."/>
            <person name="Lin W."/>
            <person name="Duan Y."/>
            <person name="Cao H."/>
            <person name="Xiong S."/>
            <person name="Wang X."/>
            <person name="Wei L."/>
            <person name="Li C."/>
            <person name="Ma Q."/>
            <person name="Ju M."/>
            <person name="Zhao R."/>
            <person name="Li G."/>
            <person name="Mu C."/>
            <person name="Tian Q."/>
            <person name="Mei H."/>
            <person name="Zhang T."/>
            <person name="Gao T."/>
            <person name="Zhang H."/>
        </authorList>
    </citation>
    <scope>NUCLEOTIDE SEQUENCE</scope>
    <source>
        <strain evidence="3">KEN1</strain>
    </source>
</reference>
<dbReference type="GO" id="GO:0003676">
    <property type="term" value="F:nucleic acid binding"/>
    <property type="evidence" value="ECO:0007669"/>
    <property type="project" value="InterPro"/>
</dbReference>
<dbReference type="PANTHER" id="PTHR24559:SF444">
    <property type="entry name" value="REVERSE TRANSCRIPTASE DOMAIN-CONTAINING PROTEIN"/>
    <property type="match status" value="1"/>
</dbReference>
<feature type="domain" description="Reverse transcriptase" evidence="1">
    <location>
        <begin position="74"/>
        <end position="134"/>
    </location>
</feature>
<name>A0AAW2WVA6_9LAMI</name>
<dbReference type="SUPFAM" id="SSF56672">
    <property type="entry name" value="DNA/RNA polymerases"/>
    <property type="match status" value="1"/>
</dbReference>
<comment type="caution">
    <text evidence="3">The sequence shown here is derived from an EMBL/GenBank/DDBJ whole genome shotgun (WGS) entry which is preliminary data.</text>
</comment>
<dbReference type="PANTHER" id="PTHR24559">
    <property type="entry name" value="TRANSPOSON TY3-I GAG-POL POLYPROTEIN"/>
    <property type="match status" value="1"/>
</dbReference>
<dbReference type="Gene3D" id="3.30.420.10">
    <property type="entry name" value="Ribonuclease H-like superfamily/Ribonuclease H"/>
    <property type="match status" value="1"/>
</dbReference>
<evidence type="ECO:0000259" key="1">
    <source>
        <dbReference type="Pfam" id="PF00078"/>
    </source>
</evidence>
<dbReference type="InterPro" id="IPR043128">
    <property type="entry name" value="Rev_trsase/Diguanyl_cyclase"/>
</dbReference>
<dbReference type="InterPro" id="IPR043502">
    <property type="entry name" value="DNA/RNA_pol_sf"/>
</dbReference>
<organism evidence="3">
    <name type="scientific">Sesamum latifolium</name>
    <dbReference type="NCBI Taxonomy" id="2727402"/>
    <lineage>
        <taxon>Eukaryota</taxon>
        <taxon>Viridiplantae</taxon>
        <taxon>Streptophyta</taxon>
        <taxon>Embryophyta</taxon>
        <taxon>Tracheophyta</taxon>
        <taxon>Spermatophyta</taxon>
        <taxon>Magnoliopsida</taxon>
        <taxon>eudicotyledons</taxon>
        <taxon>Gunneridae</taxon>
        <taxon>Pentapetalae</taxon>
        <taxon>asterids</taxon>
        <taxon>lamiids</taxon>
        <taxon>Lamiales</taxon>
        <taxon>Pedaliaceae</taxon>
        <taxon>Sesamum</taxon>
    </lineage>
</organism>
<dbReference type="InterPro" id="IPR000477">
    <property type="entry name" value="RT_dom"/>
</dbReference>